<name>A0A061I5S3_CRIGR</name>
<dbReference type="EMBL" id="KE674205">
    <property type="protein sequence ID" value="ERE76546.1"/>
    <property type="molecule type" value="Genomic_DNA"/>
</dbReference>
<gene>
    <name evidence="2" type="ORF">H671_4g11752</name>
</gene>
<organism evidence="2 3">
    <name type="scientific">Cricetulus griseus</name>
    <name type="common">Chinese hamster</name>
    <name type="synonym">Cricetulus barabensis griseus</name>
    <dbReference type="NCBI Taxonomy" id="10029"/>
    <lineage>
        <taxon>Eukaryota</taxon>
        <taxon>Metazoa</taxon>
        <taxon>Chordata</taxon>
        <taxon>Craniata</taxon>
        <taxon>Vertebrata</taxon>
        <taxon>Euteleostomi</taxon>
        <taxon>Mammalia</taxon>
        <taxon>Eutheria</taxon>
        <taxon>Euarchontoglires</taxon>
        <taxon>Glires</taxon>
        <taxon>Rodentia</taxon>
        <taxon>Myomorpha</taxon>
        <taxon>Muroidea</taxon>
        <taxon>Cricetidae</taxon>
        <taxon>Cricetinae</taxon>
        <taxon>Cricetulus</taxon>
    </lineage>
</organism>
<feature type="compositionally biased region" description="Polar residues" evidence="1">
    <location>
        <begin position="1"/>
        <end position="20"/>
    </location>
</feature>
<evidence type="ECO:0000313" key="3">
    <source>
        <dbReference type="Proteomes" id="UP000030759"/>
    </source>
</evidence>
<dbReference type="Proteomes" id="UP000030759">
    <property type="component" value="Unassembled WGS sequence"/>
</dbReference>
<accession>A0A061I5S3</accession>
<reference evidence="3" key="1">
    <citation type="journal article" date="2013" name="Nat. Biotechnol.">
        <title>Chinese hamster genome sequenced from sorted chromosomes.</title>
        <authorList>
            <person name="Brinkrolf K."/>
            <person name="Rupp O."/>
            <person name="Laux H."/>
            <person name="Kollin F."/>
            <person name="Ernst W."/>
            <person name="Linke B."/>
            <person name="Kofler R."/>
            <person name="Romand S."/>
            <person name="Hesse F."/>
            <person name="Budach W.E."/>
            <person name="Galosy S."/>
            <person name="Muller D."/>
            <person name="Noll T."/>
            <person name="Wienberg J."/>
            <person name="Jostock T."/>
            <person name="Leonard M."/>
            <person name="Grillari J."/>
            <person name="Tauch A."/>
            <person name="Goesmann A."/>
            <person name="Helk B."/>
            <person name="Mott J.E."/>
            <person name="Puhler A."/>
            <person name="Borth N."/>
        </authorList>
    </citation>
    <scope>NUCLEOTIDE SEQUENCE [LARGE SCALE GENOMIC DNA]</scope>
    <source>
        <strain evidence="3">17A/GY</strain>
    </source>
</reference>
<evidence type="ECO:0000256" key="1">
    <source>
        <dbReference type="SAM" id="MobiDB-lite"/>
    </source>
</evidence>
<sequence>MCVYTTMNQNSTVNDSSGSKPTKEALQLDGYQTPGPSRQTSTGFLASTFDDFPWLLDFWFWTLHESDSKLPFHSLAICSLP</sequence>
<evidence type="ECO:0000313" key="2">
    <source>
        <dbReference type="EMBL" id="ERE76546.1"/>
    </source>
</evidence>
<dbReference type="AlphaFoldDB" id="A0A061I5S3"/>
<protein>
    <submittedName>
        <fullName evidence="2">Uncharacterized protein</fullName>
    </submittedName>
</protein>
<feature type="region of interest" description="Disordered" evidence="1">
    <location>
        <begin position="1"/>
        <end position="39"/>
    </location>
</feature>
<proteinExistence type="predicted"/>